<dbReference type="RefSeq" id="WP_085195775.1">
    <property type="nucleotide sequence ID" value="NZ_JACKVI010000014.1"/>
</dbReference>
<reference evidence="6 7" key="1">
    <citation type="submission" date="2016-01" db="EMBL/GenBank/DDBJ databases">
        <title>The new phylogeny of the genus Mycobacterium.</title>
        <authorList>
            <person name="Tarcisio F."/>
            <person name="Conor M."/>
            <person name="Antonella G."/>
            <person name="Elisabetta G."/>
            <person name="Giulia F.S."/>
            <person name="Sara T."/>
            <person name="Anna F."/>
            <person name="Clotilde B."/>
            <person name="Roberto B."/>
            <person name="Veronica D.S."/>
            <person name="Fabio R."/>
            <person name="Monica P."/>
            <person name="Olivier J."/>
            <person name="Enrico T."/>
            <person name="Nicola S."/>
        </authorList>
    </citation>
    <scope>NUCLEOTIDE SEQUENCE [LARGE SCALE GENOMIC DNA]</scope>
    <source>
        <strain evidence="6 7">DSM 45731</strain>
    </source>
</reference>
<evidence type="ECO:0000313" key="6">
    <source>
        <dbReference type="EMBL" id="ORV61965.1"/>
    </source>
</evidence>
<dbReference type="OrthoDB" id="9796019at2"/>
<dbReference type="STRING" id="1260918.AWC06_11330"/>
<proteinExistence type="predicted"/>
<dbReference type="PROSITE" id="PS50977">
    <property type="entry name" value="HTH_TETR_2"/>
    <property type="match status" value="1"/>
</dbReference>
<evidence type="ECO:0000256" key="4">
    <source>
        <dbReference type="PROSITE-ProRule" id="PRU00335"/>
    </source>
</evidence>
<feature type="domain" description="HTH tetR-type" evidence="5">
    <location>
        <begin position="20"/>
        <end position="80"/>
    </location>
</feature>
<dbReference type="PANTHER" id="PTHR30055">
    <property type="entry name" value="HTH-TYPE TRANSCRIPTIONAL REGULATOR RUTR"/>
    <property type="match status" value="1"/>
</dbReference>
<dbReference type="InterPro" id="IPR050109">
    <property type="entry name" value="HTH-type_TetR-like_transc_reg"/>
</dbReference>
<dbReference type="Pfam" id="PF16859">
    <property type="entry name" value="TetR_C_11"/>
    <property type="match status" value="1"/>
</dbReference>
<comment type="caution">
    <text evidence="6">The sequence shown here is derived from an EMBL/GenBank/DDBJ whole genome shotgun (WGS) entry which is preliminary data.</text>
</comment>
<dbReference type="GO" id="GO:0000976">
    <property type="term" value="F:transcription cis-regulatory region binding"/>
    <property type="evidence" value="ECO:0007669"/>
    <property type="project" value="TreeGrafter"/>
</dbReference>
<organism evidence="6 7">
    <name type="scientific">Mycobacterium fragae</name>
    <dbReference type="NCBI Taxonomy" id="1260918"/>
    <lineage>
        <taxon>Bacteria</taxon>
        <taxon>Bacillati</taxon>
        <taxon>Actinomycetota</taxon>
        <taxon>Actinomycetes</taxon>
        <taxon>Mycobacteriales</taxon>
        <taxon>Mycobacteriaceae</taxon>
        <taxon>Mycobacterium</taxon>
    </lineage>
</organism>
<evidence type="ECO:0000256" key="1">
    <source>
        <dbReference type="ARBA" id="ARBA00023015"/>
    </source>
</evidence>
<evidence type="ECO:0000256" key="2">
    <source>
        <dbReference type="ARBA" id="ARBA00023125"/>
    </source>
</evidence>
<dbReference type="Proteomes" id="UP000194000">
    <property type="component" value="Unassembled WGS sequence"/>
</dbReference>
<keyword evidence="7" id="KW-1185">Reference proteome</keyword>
<gene>
    <name evidence="6" type="ORF">AWC06_11330</name>
</gene>
<evidence type="ECO:0000256" key="3">
    <source>
        <dbReference type="ARBA" id="ARBA00023163"/>
    </source>
</evidence>
<evidence type="ECO:0000259" key="5">
    <source>
        <dbReference type="PROSITE" id="PS50977"/>
    </source>
</evidence>
<dbReference type="InterPro" id="IPR009057">
    <property type="entry name" value="Homeodomain-like_sf"/>
</dbReference>
<dbReference type="InterPro" id="IPR001647">
    <property type="entry name" value="HTH_TetR"/>
</dbReference>
<dbReference type="EMBL" id="LQOW01000014">
    <property type="protein sequence ID" value="ORV61965.1"/>
    <property type="molecule type" value="Genomic_DNA"/>
</dbReference>
<protein>
    <submittedName>
        <fullName evidence="6">TetR family transcriptional regulator</fullName>
    </submittedName>
</protein>
<dbReference type="PANTHER" id="PTHR30055:SF230">
    <property type="entry name" value="TRANSCRIPTIONAL REGULATORY PROTEIN (PROBABLY TETR-FAMILY)-RELATED"/>
    <property type="match status" value="1"/>
</dbReference>
<evidence type="ECO:0000313" key="7">
    <source>
        <dbReference type="Proteomes" id="UP000194000"/>
    </source>
</evidence>
<sequence length="206" mass="21954">MKSDPSAVDKAPSAGRPRDPRIDAAILSATSELLVQIGYSNLTLAAVAERAGTTKTALYRRWSSKAELVHEAAFPVAPTALARPAGDMAADVRAMIAAARDVFTTPVVRAALPGLVADMTADSALNARVMSRFADLFTAVRVRLREAVDRGEVHPDVHPDRLIELIGGATLLRLLLRPDERLDDSWVDQTTAIVVHGVTRDVGSAG</sequence>
<dbReference type="Pfam" id="PF00440">
    <property type="entry name" value="TetR_N"/>
    <property type="match status" value="1"/>
</dbReference>
<accession>A0A1X1UYS3</accession>
<dbReference type="SUPFAM" id="SSF48498">
    <property type="entry name" value="Tetracyclin repressor-like, C-terminal domain"/>
    <property type="match status" value="1"/>
</dbReference>
<dbReference type="Gene3D" id="1.10.10.60">
    <property type="entry name" value="Homeodomain-like"/>
    <property type="match status" value="1"/>
</dbReference>
<keyword evidence="1" id="KW-0805">Transcription regulation</keyword>
<keyword evidence="2 4" id="KW-0238">DNA-binding</keyword>
<dbReference type="Gene3D" id="1.10.357.10">
    <property type="entry name" value="Tetracycline Repressor, domain 2"/>
    <property type="match status" value="1"/>
</dbReference>
<dbReference type="GO" id="GO:0003700">
    <property type="term" value="F:DNA-binding transcription factor activity"/>
    <property type="evidence" value="ECO:0007669"/>
    <property type="project" value="TreeGrafter"/>
</dbReference>
<keyword evidence="3" id="KW-0804">Transcription</keyword>
<dbReference type="InterPro" id="IPR036271">
    <property type="entry name" value="Tet_transcr_reg_TetR-rel_C_sf"/>
</dbReference>
<dbReference type="InterPro" id="IPR011075">
    <property type="entry name" value="TetR_C"/>
</dbReference>
<dbReference type="SUPFAM" id="SSF46689">
    <property type="entry name" value="Homeodomain-like"/>
    <property type="match status" value="1"/>
</dbReference>
<name>A0A1X1UYS3_9MYCO</name>
<feature type="DNA-binding region" description="H-T-H motif" evidence="4">
    <location>
        <begin position="43"/>
        <end position="62"/>
    </location>
</feature>
<dbReference type="PRINTS" id="PR00455">
    <property type="entry name" value="HTHTETR"/>
</dbReference>
<dbReference type="AlphaFoldDB" id="A0A1X1UYS3"/>